<accession>A0A672IP62</accession>
<evidence type="ECO:0000256" key="2">
    <source>
        <dbReference type="ARBA" id="ARBA00007885"/>
    </source>
</evidence>
<dbReference type="GO" id="GO:0009897">
    <property type="term" value="C:external side of plasma membrane"/>
    <property type="evidence" value="ECO:0007669"/>
    <property type="project" value="TreeGrafter"/>
</dbReference>
<keyword evidence="7" id="KW-0677">Repeat</keyword>
<evidence type="ECO:0000256" key="16">
    <source>
        <dbReference type="SAM" id="SignalP"/>
    </source>
</evidence>
<comment type="subcellular location">
    <subcellularLocation>
        <location evidence="1">Membrane</location>
        <topology evidence="1">Single-pass type I membrane protein</topology>
    </subcellularLocation>
</comment>
<feature type="transmembrane region" description="Helical" evidence="15">
    <location>
        <begin position="242"/>
        <end position="263"/>
    </location>
</feature>
<keyword evidence="10 15" id="KW-0472">Membrane</keyword>
<sequence>MRRRAHATVLLFNMMMMMMMMMLSVAMENSGWSPPGKPELLGCRSPEKETFTCWWKPYSDGGPQTEHRLYYEREDLEGEHECPDYRSGGSNSCFFNKTYTSIWVDYHLTVVASSALGNVSSDPLKIDVMEIIKPDAPDNVTLQMEEKKNNPRLHVRWQPPSNTDPRSGWVTIKYQLRIKQDSSHEWNNYTLGKQTHFSLYSISPGAVYRVQVRCALDHGSWSDWSNTTSKTIPDYLQRERPFWLLLSAVSVVPLFAMLCIVVIKGKDVKQFLLPPVPGPKIRGVDVQLLQSGQAEDISALIFNEKYPPVVTWKDQMEEYLIVCDKDNMPLLDRSNSLKRKDCVSIPPSYLDIKVQCMDSIHSQNDVKKLNGSTDVKDKSGKSTKCTSGEGLPSKELPHLLTPQQQSLWMNRNSTDRHKSATESMIQPLSTSSGYVDLQRCESSQEMGVLQKYYSTMEEVNSGNILVLQKDNVPLSLDSRRWEDNIPEDYSRVKQVNSGNVVFLQKQNDLADSSCEEMDNFYSANQKATNPQVTGPSKGALCTDSICHGYVDSMPVLPLI</sequence>
<dbReference type="SMART" id="SM00060">
    <property type="entry name" value="FN3"/>
    <property type="match status" value="2"/>
</dbReference>
<keyword evidence="9 15" id="KW-1133">Transmembrane helix</keyword>
<dbReference type="OrthoDB" id="8858139at2759"/>
<dbReference type="Gene3D" id="2.60.40.10">
    <property type="entry name" value="Immunoglobulins"/>
    <property type="match status" value="2"/>
</dbReference>
<dbReference type="RefSeq" id="XP_029943173.1">
    <property type="nucleotide sequence ID" value="XM_030087313.1"/>
</dbReference>
<keyword evidence="5" id="KW-0479">Metal-binding</keyword>
<evidence type="ECO:0000256" key="8">
    <source>
        <dbReference type="ARBA" id="ARBA00022833"/>
    </source>
</evidence>
<feature type="domain" description="Fibronectin type-III" evidence="17">
    <location>
        <begin position="136"/>
        <end position="235"/>
    </location>
</feature>
<dbReference type="SUPFAM" id="SSF49265">
    <property type="entry name" value="Fibronectin type III"/>
    <property type="match status" value="2"/>
</dbReference>
<keyword evidence="12" id="KW-0675">Receptor</keyword>
<feature type="domain" description="Fibronectin type-III" evidence="17">
    <location>
        <begin position="34"/>
        <end position="135"/>
    </location>
</feature>
<evidence type="ECO:0000256" key="13">
    <source>
        <dbReference type="ARBA" id="ARBA00023180"/>
    </source>
</evidence>
<dbReference type="GO" id="GO:0004896">
    <property type="term" value="F:cytokine receptor activity"/>
    <property type="evidence" value="ECO:0007669"/>
    <property type="project" value="TreeGrafter"/>
</dbReference>
<dbReference type="PROSITE" id="PS50853">
    <property type="entry name" value="FN3"/>
    <property type="match status" value="2"/>
</dbReference>
<keyword evidence="8" id="KW-0862">Zinc</keyword>
<evidence type="ECO:0000256" key="7">
    <source>
        <dbReference type="ARBA" id="ARBA00022737"/>
    </source>
</evidence>
<keyword evidence="4 15" id="KW-0812">Transmembrane</keyword>
<reference evidence="18" key="2">
    <citation type="submission" date="2025-09" db="UniProtKB">
        <authorList>
            <consortium name="Ensembl"/>
        </authorList>
    </citation>
    <scope>IDENTIFICATION</scope>
</reference>
<organism evidence="18 19">
    <name type="scientific">Salarias fasciatus</name>
    <name type="common">Jewelled blenny</name>
    <name type="synonym">Blennius fasciatus</name>
    <dbReference type="NCBI Taxonomy" id="181472"/>
    <lineage>
        <taxon>Eukaryota</taxon>
        <taxon>Metazoa</taxon>
        <taxon>Chordata</taxon>
        <taxon>Craniata</taxon>
        <taxon>Vertebrata</taxon>
        <taxon>Euteleostomi</taxon>
        <taxon>Actinopterygii</taxon>
        <taxon>Neopterygii</taxon>
        <taxon>Teleostei</taxon>
        <taxon>Neoteleostei</taxon>
        <taxon>Acanthomorphata</taxon>
        <taxon>Ovalentaria</taxon>
        <taxon>Blenniimorphae</taxon>
        <taxon>Blenniiformes</taxon>
        <taxon>Blennioidei</taxon>
        <taxon>Blenniidae</taxon>
        <taxon>Salariinae</taxon>
        <taxon>Salarias</taxon>
    </lineage>
</organism>
<evidence type="ECO:0000313" key="19">
    <source>
        <dbReference type="Proteomes" id="UP000472267"/>
    </source>
</evidence>
<feature type="region of interest" description="Disordered" evidence="14">
    <location>
        <begin position="368"/>
        <end position="396"/>
    </location>
</feature>
<dbReference type="AlphaFoldDB" id="A0A672IP62"/>
<evidence type="ECO:0000259" key="17">
    <source>
        <dbReference type="PROSITE" id="PS50853"/>
    </source>
</evidence>
<dbReference type="InterPro" id="IPR036116">
    <property type="entry name" value="FN3_sf"/>
</dbReference>
<dbReference type="PANTHER" id="PTHR23037:SF46">
    <property type="entry name" value="INTERLEUKIN 5 RECEPTOR SUBUNIT ALPHA"/>
    <property type="match status" value="1"/>
</dbReference>
<evidence type="ECO:0000256" key="3">
    <source>
        <dbReference type="ARBA" id="ARBA00019818"/>
    </source>
</evidence>
<evidence type="ECO:0000313" key="18">
    <source>
        <dbReference type="Ensembl" id="ENSSFAP00005042884.1"/>
    </source>
</evidence>
<reference evidence="18" key="1">
    <citation type="submission" date="2025-08" db="UniProtKB">
        <authorList>
            <consortium name="Ensembl"/>
        </authorList>
    </citation>
    <scope>IDENTIFICATION</scope>
</reference>
<keyword evidence="6 16" id="KW-0732">Signal</keyword>
<keyword evidence="11" id="KW-1015">Disulfide bond</keyword>
<evidence type="ECO:0000256" key="10">
    <source>
        <dbReference type="ARBA" id="ARBA00023136"/>
    </source>
</evidence>
<name>A0A672IP62_SALFA</name>
<dbReference type="PANTHER" id="PTHR23037">
    <property type="entry name" value="CYTOKINE RECEPTOR"/>
    <property type="match status" value="1"/>
</dbReference>
<dbReference type="GO" id="GO:0046872">
    <property type="term" value="F:metal ion binding"/>
    <property type="evidence" value="ECO:0007669"/>
    <property type="project" value="UniProtKB-KW"/>
</dbReference>
<evidence type="ECO:0000256" key="11">
    <source>
        <dbReference type="ARBA" id="ARBA00023157"/>
    </source>
</evidence>
<dbReference type="Ensembl" id="ENSSFAT00005044429.1">
    <property type="protein sequence ID" value="ENSSFAP00005042884.1"/>
    <property type="gene ID" value="ENSSFAG00005021261.1"/>
</dbReference>
<feature type="compositionally biased region" description="Basic and acidic residues" evidence="14">
    <location>
        <begin position="368"/>
        <end position="380"/>
    </location>
</feature>
<dbReference type="InterPro" id="IPR013783">
    <property type="entry name" value="Ig-like_fold"/>
</dbReference>
<evidence type="ECO:0000256" key="1">
    <source>
        <dbReference type="ARBA" id="ARBA00004479"/>
    </source>
</evidence>
<evidence type="ECO:0000256" key="14">
    <source>
        <dbReference type="SAM" id="MobiDB-lite"/>
    </source>
</evidence>
<proteinExistence type="inferred from homology"/>
<evidence type="ECO:0000256" key="15">
    <source>
        <dbReference type="SAM" id="Phobius"/>
    </source>
</evidence>
<evidence type="ECO:0000256" key="12">
    <source>
        <dbReference type="ARBA" id="ARBA00023170"/>
    </source>
</evidence>
<dbReference type="Proteomes" id="UP000472267">
    <property type="component" value="Unassembled WGS sequence"/>
</dbReference>
<feature type="signal peptide" evidence="16">
    <location>
        <begin position="1"/>
        <end position="26"/>
    </location>
</feature>
<dbReference type="FunFam" id="2.60.40.10:FF:000358">
    <property type="entry name" value="Prolactin receptor"/>
    <property type="match status" value="1"/>
</dbReference>
<keyword evidence="19" id="KW-1185">Reference proteome</keyword>
<protein>
    <recommendedName>
        <fullName evidence="3">Prolactin receptor</fullName>
    </recommendedName>
</protein>
<dbReference type="Pfam" id="PF00041">
    <property type="entry name" value="fn3"/>
    <property type="match status" value="1"/>
</dbReference>
<dbReference type="FunFam" id="2.60.40.10:FF:000287">
    <property type="entry name" value="Prolactin receptor"/>
    <property type="match status" value="1"/>
</dbReference>
<dbReference type="CDD" id="cd00063">
    <property type="entry name" value="FN3"/>
    <property type="match status" value="1"/>
</dbReference>
<comment type="similarity">
    <text evidence="2">Belongs to the type I cytokine receptor family. Type 1 subfamily.</text>
</comment>
<dbReference type="InterPro" id="IPR015152">
    <property type="entry name" value="Growth/epo_recpt_lig-bind"/>
</dbReference>
<gene>
    <name evidence="18" type="primary">LOC115385333</name>
</gene>
<keyword evidence="13" id="KW-0325">Glycoprotein</keyword>
<dbReference type="InParanoid" id="A0A672IP62"/>
<dbReference type="Pfam" id="PF09067">
    <property type="entry name" value="EpoR_lig-bind"/>
    <property type="match status" value="1"/>
</dbReference>
<feature type="chain" id="PRO_5043714127" description="Prolactin receptor" evidence="16">
    <location>
        <begin position="27"/>
        <end position="559"/>
    </location>
</feature>
<dbReference type="GeneID" id="115385333"/>
<evidence type="ECO:0000256" key="5">
    <source>
        <dbReference type="ARBA" id="ARBA00022723"/>
    </source>
</evidence>
<evidence type="ECO:0000256" key="4">
    <source>
        <dbReference type="ARBA" id="ARBA00022692"/>
    </source>
</evidence>
<evidence type="ECO:0000256" key="6">
    <source>
        <dbReference type="ARBA" id="ARBA00022729"/>
    </source>
</evidence>
<evidence type="ECO:0000256" key="9">
    <source>
        <dbReference type="ARBA" id="ARBA00022989"/>
    </source>
</evidence>
<dbReference type="InterPro" id="IPR003961">
    <property type="entry name" value="FN3_dom"/>
</dbReference>